<dbReference type="EMBL" id="FXTN01000003">
    <property type="protein sequence ID" value="SMO55744.1"/>
    <property type="molecule type" value="Genomic_DNA"/>
</dbReference>
<dbReference type="SUPFAM" id="SSF53756">
    <property type="entry name" value="UDP-Glycosyltransferase/glycogen phosphorylase"/>
    <property type="match status" value="1"/>
</dbReference>
<feature type="domain" description="Glycosyl transferase family 1" evidence="2">
    <location>
        <begin position="182"/>
        <end position="331"/>
    </location>
</feature>
<dbReference type="PANTHER" id="PTHR46401">
    <property type="entry name" value="GLYCOSYLTRANSFERASE WBBK-RELATED"/>
    <property type="match status" value="1"/>
</dbReference>
<dbReference type="CDD" id="cd03809">
    <property type="entry name" value="GT4_MtfB-like"/>
    <property type="match status" value="1"/>
</dbReference>
<dbReference type="Gene3D" id="3.40.50.2000">
    <property type="entry name" value="Glycogen Phosphorylase B"/>
    <property type="match status" value="2"/>
</dbReference>
<sequence length="355" mass="40059">MTQKLTGVQRFAFEMVKGLLDIYKGEIKILIPPRDIDSSYDVADWPIKVIGKLTNTLWEQIDLPLFLIKNNKPLLISLVNTAPCFYKRQIVSILDMTTFVNPAWFSFKFAHYYKLVVPLIAKNSLKIITISEHSKSDIIKFINIPSEKVEVLHCAVSDKFINKPNMEIAQKDFFNKKGLTVGQYILGVSSLDPRKNFQSLIEAFLTINTRLPLVIVGSKGKAFADNNLKSLISDHDNIVFTGYVEDSELIQLYQSATCFVYPSLYEGFGMPPLEAMACGCPTIVSNTSSLPEVCGDASLYVNPTDIKGIKETIELAISDDPLRKSLTEKGDRRYKKFSWESSCYKLNDIIIQNLI</sequence>
<name>A0A521C8R6_9SPHI</name>
<keyword evidence="4" id="KW-1185">Reference proteome</keyword>
<evidence type="ECO:0000259" key="2">
    <source>
        <dbReference type="Pfam" id="PF00534"/>
    </source>
</evidence>
<evidence type="ECO:0000313" key="3">
    <source>
        <dbReference type="EMBL" id="SMO55744.1"/>
    </source>
</evidence>
<dbReference type="PANTHER" id="PTHR46401:SF2">
    <property type="entry name" value="GLYCOSYLTRANSFERASE WBBK-RELATED"/>
    <property type="match status" value="1"/>
</dbReference>
<dbReference type="FunFam" id="3.40.50.2000:FF:000119">
    <property type="entry name" value="Glycosyl transferase group 1"/>
    <property type="match status" value="1"/>
</dbReference>
<evidence type="ECO:0000313" key="4">
    <source>
        <dbReference type="Proteomes" id="UP000320300"/>
    </source>
</evidence>
<evidence type="ECO:0000256" key="1">
    <source>
        <dbReference type="ARBA" id="ARBA00022679"/>
    </source>
</evidence>
<dbReference type="GO" id="GO:0016757">
    <property type="term" value="F:glycosyltransferase activity"/>
    <property type="evidence" value="ECO:0007669"/>
    <property type="project" value="InterPro"/>
</dbReference>
<reference evidence="3 4" key="1">
    <citation type="submission" date="2017-05" db="EMBL/GenBank/DDBJ databases">
        <authorList>
            <person name="Varghese N."/>
            <person name="Submissions S."/>
        </authorList>
    </citation>
    <scope>NUCLEOTIDE SEQUENCE [LARGE SCALE GENOMIC DNA]</scope>
    <source>
        <strain evidence="3 4">DSM 19036</strain>
    </source>
</reference>
<accession>A0A521C8R6</accession>
<dbReference type="Pfam" id="PF00534">
    <property type="entry name" value="Glycos_transf_1"/>
    <property type="match status" value="1"/>
</dbReference>
<organism evidence="3 4">
    <name type="scientific">Pedobacter westerhofensis</name>
    <dbReference type="NCBI Taxonomy" id="425512"/>
    <lineage>
        <taxon>Bacteria</taxon>
        <taxon>Pseudomonadati</taxon>
        <taxon>Bacteroidota</taxon>
        <taxon>Sphingobacteriia</taxon>
        <taxon>Sphingobacteriales</taxon>
        <taxon>Sphingobacteriaceae</taxon>
        <taxon>Pedobacter</taxon>
    </lineage>
</organism>
<dbReference type="AlphaFoldDB" id="A0A521C8R6"/>
<gene>
    <name evidence="3" type="ORF">SAMN06265348_103321</name>
</gene>
<dbReference type="InterPro" id="IPR001296">
    <property type="entry name" value="Glyco_trans_1"/>
</dbReference>
<protein>
    <submittedName>
        <fullName evidence="3">Glycosyltransferase involved in cell wall bisynthesis</fullName>
    </submittedName>
</protein>
<dbReference type="Proteomes" id="UP000320300">
    <property type="component" value="Unassembled WGS sequence"/>
</dbReference>
<proteinExistence type="predicted"/>
<dbReference type="GO" id="GO:0009103">
    <property type="term" value="P:lipopolysaccharide biosynthetic process"/>
    <property type="evidence" value="ECO:0007669"/>
    <property type="project" value="TreeGrafter"/>
</dbReference>
<keyword evidence="1 3" id="KW-0808">Transferase</keyword>